<evidence type="ECO:0000256" key="7">
    <source>
        <dbReference type="SAM" id="Phobius"/>
    </source>
</evidence>
<keyword evidence="5 7" id="KW-0472">Membrane</keyword>
<comment type="caution">
    <text evidence="8">The sequence shown here is derived from an EMBL/GenBank/DDBJ whole genome shotgun (WGS) entry which is preliminary data.</text>
</comment>
<evidence type="ECO:0000256" key="2">
    <source>
        <dbReference type="ARBA" id="ARBA00008034"/>
    </source>
</evidence>
<evidence type="ECO:0000313" key="8">
    <source>
        <dbReference type="EMBL" id="OHA65734.1"/>
    </source>
</evidence>
<evidence type="ECO:0000313" key="9">
    <source>
        <dbReference type="Proteomes" id="UP000178092"/>
    </source>
</evidence>
<proteinExistence type="inferred from homology"/>
<sequence length="269" mass="28480">MEFLTLAFMQRALLAGIAIGLILPFLGVFVSMRRMAFFGDGIAHASLAGIALGIVTGANPFWGALAVGIAFGIGVYALEHKTNLSSDVVIGVLFTSGLALGVVLMSFQHGYQPDLITFLFGNILAISQTDMLVIAGLAAVIFSVLFWYARHFTMIAFDRETAWTSGMNTELLNLLFYILLSVTIVLGVKLLGIILVSALLIIPAAIGKLLAPSFIGLVTLSIIAGEFAIGIGLLISYYLDIPSGSTIILTGSGMLILAVLGRSIVRKIL</sequence>
<dbReference type="PANTHER" id="PTHR30477">
    <property type="entry name" value="ABC-TRANSPORTER METAL-BINDING PROTEIN"/>
    <property type="match status" value="1"/>
</dbReference>
<keyword evidence="4 7" id="KW-1133">Transmembrane helix</keyword>
<evidence type="ECO:0000256" key="1">
    <source>
        <dbReference type="ARBA" id="ARBA00004141"/>
    </source>
</evidence>
<comment type="similarity">
    <text evidence="2 6">Belongs to the ABC-3 integral membrane protein family.</text>
</comment>
<feature type="transmembrane region" description="Helical" evidence="7">
    <location>
        <begin position="12"/>
        <end position="30"/>
    </location>
</feature>
<dbReference type="InterPro" id="IPR001626">
    <property type="entry name" value="ABC_TroCD"/>
</dbReference>
<dbReference type="PANTHER" id="PTHR30477:SF0">
    <property type="entry name" value="METAL TRANSPORT SYSTEM MEMBRANE PROTEIN TM_0125-RELATED"/>
    <property type="match status" value="1"/>
</dbReference>
<feature type="transmembrane region" description="Helical" evidence="7">
    <location>
        <begin position="214"/>
        <end position="239"/>
    </location>
</feature>
<feature type="transmembrane region" description="Helical" evidence="7">
    <location>
        <begin position="246"/>
        <end position="265"/>
    </location>
</feature>
<evidence type="ECO:0000256" key="5">
    <source>
        <dbReference type="ARBA" id="ARBA00023136"/>
    </source>
</evidence>
<protein>
    <recommendedName>
        <fullName evidence="10">Metal ABC transporter permease</fullName>
    </recommendedName>
</protein>
<gene>
    <name evidence="8" type="ORF">A3C04_02355</name>
</gene>
<dbReference type="SUPFAM" id="SSF81345">
    <property type="entry name" value="ABC transporter involved in vitamin B12 uptake, BtuC"/>
    <property type="match status" value="1"/>
</dbReference>
<evidence type="ECO:0000256" key="4">
    <source>
        <dbReference type="ARBA" id="ARBA00022989"/>
    </source>
</evidence>
<evidence type="ECO:0000256" key="3">
    <source>
        <dbReference type="ARBA" id="ARBA00022692"/>
    </source>
</evidence>
<accession>A0A1G2QYM4</accession>
<keyword evidence="3 6" id="KW-0812">Transmembrane</keyword>
<feature type="transmembrane region" description="Helical" evidence="7">
    <location>
        <begin position="174"/>
        <end position="202"/>
    </location>
</feature>
<feature type="transmembrane region" description="Helical" evidence="7">
    <location>
        <begin position="131"/>
        <end position="149"/>
    </location>
</feature>
<dbReference type="AlphaFoldDB" id="A0A1G2QYM4"/>
<evidence type="ECO:0000256" key="6">
    <source>
        <dbReference type="RuleBase" id="RU003943"/>
    </source>
</evidence>
<reference evidence="8 9" key="1">
    <citation type="journal article" date="2016" name="Nat. Commun.">
        <title>Thousands of microbial genomes shed light on interconnected biogeochemical processes in an aquifer system.</title>
        <authorList>
            <person name="Anantharaman K."/>
            <person name="Brown C.T."/>
            <person name="Hug L.A."/>
            <person name="Sharon I."/>
            <person name="Castelle C.J."/>
            <person name="Probst A.J."/>
            <person name="Thomas B.C."/>
            <person name="Singh A."/>
            <person name="Wilkins M.J."/>
            <person name="Karaoz U."/>
            <person name="Brodie E.L."/>
            <person name="Williams K.H."/>
            <person name="Hubbard S.S."/>
            <person name="Banfield J.F."/>
        </authorList>
    </citation>
    <scope>NUCLEOTIDE SEQUENCE [LARGE SCALE GENOMIC DNA]</scope>
</reference>
<comment type="subcellular location">
    <subcellularLocation>
        <location evidence="6">Cell membrane</location>
        <topology evidence="6">Multi-pass membrane protein</topology>
    </subcellularLocation>
    <subcellularLocation>
        <location evidence="1">Membrane</location>
        <topology evidence="1">Multi-pass membrane protein</topology>
    </subcellularLocation>
</comment>
<dbReference type="GO" id="GO:0043190">
    <property type="term" value="C:ATP-binding cassette (ABC) transporter complex"/>
    <property type="evidence" value="ECO:0007669"/>
    <property type="project" value="InterPro"/>
</dbReference>
<dbReference type="InterPro" id="IPR037294">
    <property type="entry name" value="ABC_BtuC-like"/>
</dbReference>
<feature type="transmembrane region" description="Helical" evidence="7">
    <location>
        <begin position="61"/>
        <end position="78"/>
    </location>
</feature>
<dbReference type="Gene3D" id="1.10.3470.10">
    <property type="entry name" value="ABC transporter involved in vitamin B12 uptake, BtuC"/>
    <property type="match status" value="1"/>
</dbReference>
<dbReference type="GO" id="GO:0055085">
    <property type="term" value="P:transmembrane transport"/>
    <property type="evidence" value="ECO:0007669"/>
    <property type="project" value="InterPro"/>
</dbReference>
<evidence type="ECO:0008006" key="10">
    <source>
        <dbReference type="Google" id="ProtNLM"/>
    </source>
</evidence>
<keyword evidence="6" id="KW-0813">Transport</keyword>
<name>A0A1G2QYM4_9BACT</name>
<organism evidence="8 9">
    <name type="scientific">Candidatus Wildermuthbacteria bacterium RIFCSPHIGHO2_02_FULL_45_25</name>
    <dbReference type="NCBI Taxonomy" id="1802450"/>
    <lineage>
        <taxon>Bacteria</taxon>
        <taxon>Candidatus Wildermuthiibacteriota</taxon>
    </lineage>
</organism>
<dbReference type="EMBL" id="MHTV01000042">
    <property type="protein sequence ID" value="OHA65734.1"/>
    <property type="molecule type" value="Genomic_DNA"/>
</dbReference>
<dbReference type="Proteomes" id="UP000178092">
    <property type="component" value="Unassembled WGS sequence"/>
</dbReference>
<dbReference type="Pfam" id="PF00950">
    <property type="entry name" value="ABC-3"/>
    <property type="match status" value="1"/>
</dbReference>
<feature type="transmembrane region" description="Helical" evidence="7">
    <location>
        <begin position="90"/>
        <end position="111"/>
    </location>
</feature>